<dbReference type="PANTHER" id="PTHR43537">
    <property type="entry name" value="TRANSCRIPTIONAL REGULATOR, GNTR FAMILY"/>
    <property type="match status" value="1"/>
</dbReference>
<dbReference type="EMBL" id="JBHTHY010000014">
    <property type="protein sequence ID" value="MFD0799097.1"/>
    <property type="molecule type" value="Genomic_DNA"/>
</dbReference>
<dbReference type="InterPro" id="IPR036388">
    <property type="entry name" value="WH-like_DNA-bd_sf"/>
</dbReference>
<dbReference type="InterPro" id="IPR008920">
    <property type="entry name" value="TF_FadR/GntR_C"/>
</dbReference>
<evidence type="ECO:0000256" key="3">
    <source>
        <dbReference type="ARBA" id="ARBA00023163"/>
    </source>
</evidence>
<organism evidence="5 6">
    <name type="scientific">Maribacter chungangensis</name>
    <dbReference type="NCBI Taxonomy" id="1069117"/>
    <lineage>
        <taxon>Bacteria</taxon>
        <taxon>Pseudomonadati</taxon>
        <taxon>Bacteroidota</taxon>
        <taxon>Flavobacteriia</taxon>
        <taxon>Flavobacteriales</taxon>
        <taxon>Flavobacteriaceae</taxon>
        <taxon>Maribacter</taxon>
    </lineage>
</organism>
<dbReference type="SMART" id="SM00895">
    <property type="entry name" value="FCD"/>
    <property type="match status" value="1"/>
</dbReference>
<feature type="domain" description="HTH gntR-type" evidence="4">
    <location>
        <begin position="6"/>
        <end position="73"/>
    </location>
</feature>
<dbReference type="PANTHER" id="PTHR43537:SF49">
    <property type="entry name" value="TRANSCRIPTIONAL REGULATORY PROTEIN"/>
    <property type="match status" value="1"/>
</dbReference>
<dbReference type="SMART" id="SM00345">
    <property type="entry name" value="HTH_GNTR"/>
    <property type="match status" value="1"/>
</dbReference>
<keyword evidence="3" id="KW-0804">Transcription</keyword>
<dbReference type="Gene3D" id="1.10.10.10">
    <property type="entry name" value="Winged helix-like DNA-binding domain superfamily/Winged helix DNA-binding domain"/>
    <property type="match status" value="1"/>
</dbReference>
<dbReference type="InterPro" id="IPR036390">
    <property type="entry name" value="WH_DNA-bd_sf"/>
</dbReference>
<keyword evidence="2" id="KW-0238">DNA-binding</keyword>
<dbReference type="InterPro" id="IPR000524">
    <property type="entry name" value="Tscrpt_reg_HTH_GntR"/>
</dbReference>
<accession>A0ABW3B6Z5</accession>
<name>A0ABW3B6Z5_9FLAO</name>
<sequence>MKVTPTMSVQDTYLAIKNMIASKELIGGERIVFTALCEKLGASAKTVRKALKLLQGDSLVIAVPEEGLVVRNFSYQDILEIFDCRIALETMAVKAFALHAEQARIDDLRNLLVPFEKGPLSAKVFQKINFHFHDIILANCRNRYVYELFDKGHIWLCMEIIGLERSLKEILQEHLDIVTAIHNRDAVKAVLLMRKHLENSKQAFMA</sequence>
<keyword evidence="6" id="KW-1185">Reference proteome</keyword>
<evidence type="ECO:0000259" key="4">
    <source>
        <dbReference type="PROSITE" id="PS50949"/>
    </source>
</evidence>
<evidence type="ECO:0000256" key="2">
    <source>
        <dbReference type="ARBA" id="ARBA00023125"/>
    </source>
</evidence>
<keyword evidence="1" id="KW-0805">Transcription regulation</keyword>
<evidence type="ECO:0000313" key="6">
    <source>
        <dbReference type="Proteomes" id="UP001597012"/>
    </source>
</evidence>
<proteinExistence type="predicted"/>
<comment type="caution">
    <text evidence="5">The sequence shown here is derived from an EMBL/GenBank/DDBJ whole genome shotgun (WGS) entry which is preliminary data.</text>
</comment>
<dbReference type="InterPro" id="IPR011711">
    <property type="entry name" value="GntR_C"/>
</dbReference>
<evidence type="ECO:0000313" key="5">
    <source>
        <dbReference type="EMBL" id="MFD0799097.1"/>
    </source>
</evidence>
<dbReference type="SUPFAM" id="SSF46785">
    <property type="entry name" value="Winged helix' DNA-binding domain"/>
    <property type="match status" value="1"/>
</dbReference>
<dbReference type="Gene3D" id="1.20.120.530">
    <property type="entry name" value="GntR ligand-binding domain-like"/>
    <property type="match status" value="1"/>
</dbReference>
<reference evidence="6" key="1">
    <citation type="journal article" date="2019" name="Int. J. Syst. Evol. Microbiol.">
        <title>The Global Catalogue of Microorganisms (GCM) 10K type strain sequencing project: providing services to taxonomists for standard genome sequencing and annotation.</title>
        <authorList>
            <consortium name="The Broad Institute Genomics Platform"/>
            <consortium name="The Broad Institute Genome Sequencing Center for Infectious Disease"/>
            <person name="Wu L."/>
            <person name="Ma J."/>
        </authorList>
    </citation>
    <scope>NUCLEOTIDE SEQUENCE [LARGE SCALE GENOMIC DNA]</scope>
    <source>
        <strain evidence="6">CCUG 61948</strain>
    </source>
</reference>
<dbReference type="Pfam" id="PF00392">
    <property type="entry name" value="GntR"/>
    <property type="match status" value="1"/>
</dbReference>
<gene>
    <name evidence="5" type="ORF">ACFQZJ_16605</name>
</gene>
<dbReference type="SUPFAM" id="SSF48008">
    <property type="entry name" value="GntR ligand-binding domain-like"/>
    <property type="match status" value="1"/>
</dbReference>
<dbReference type="Proteomes" id="UP001597012">
    <property type="component" value="Unassembled WGS sequence"/>
</dbReference>
<dbReference type="RefSeq" id="WP_379936001.1">
    <property type="nucleotide sequence ID" value="NZ_JBHTHY010000014.1"/>
</dbReference>
<protein>
    <submittedName>
        <fullName evidence="5">GntR family transcriptional regulator</fullName>
    </submittedName>
</protein>
<evidence type="ECO:0000256" key="1">
    <source>
        <dbReference type="ARBA" id="ARBA00023015"/>
    </source>
</evidence>
<dbReference type="Pfam" id="PF07729">
    <property type="entry name" value="FCD"/>
    <property type="match status" value="1"/>
</dbReference>
<dbReference type="PROSITE" id="PS50949">
    <property type="entry name" value="HTH_GNTR"/>
    <property type="match status" value="1"/>
</dbReference>